<dbReference type="Proteomes" id="UP001056837">
    <property type="component" value="Chromosome"/>
</dbReference>
<dbReference type="Gene3D" id="3.40.50.2020">
    <property type="match status" value="1"/>
</dbReference>
<dbReference type="AlphaFoldDB" id="A0AAE9MR57"/>
<reference evidence="1" key="1">
    <citation type="submission" date="2020-04" db="EMBL/GenBank/DDBJ databases">
        <title>Tenacibaculum mesophilum bac2.</title>
        <authorList>
            <person name="Li M."/>
        </authorList>
    </citation>
    <scope>NUCLEOTIDE SEQUENCE</scope>
    <source>
        <strain evidence="1">Bac2</strain>
    </source>
</reference>
<accession>A0AAE9MR57</accession>
<gene>
    <name evidence="1" type="ORF">HER15_00680</name>
</gene>
<protein>
    <submittedName>
        <fullName evidence="1">Amidophosphoribosyltransferase</fullName>
    </submittedName>
</protein>
<dbReference type="InterPro" id="IPR029057">
    <property type="entry name" value="PRTase-like"/>
</dbReference>
<organism evidence="1 2">
    <name type="scientific">Tenacibaculum mesophilum</name>
    <dbReference type="NCBI Taxonomy" id="104268"/>
    <lineage>
        <taxon>Bacteria</taxon>
        <taxon>Pseudomonadati</taxon>
        <taxon>Bacteroidota</taxon>
        <taxon>Flavobacteriia</taxon>
        <taxon>Flavobacteriales</taxon>
        <taxon>Flavobacteriaceae</taxon>
        <taxon>Tenacibaculum</taxon>
    </lineage>
</organism>
<name>A0AAE9MR57_9FLAO</name>
<proteinExistence type="predicted"/>
<sequence length="188" mass="21012">MTAYYSGDYHPGNRRTVTGTIENTICTLKNDITPYSNIVLQNAVKQLENILLKDLPTILSNVKLDKLTVCVVPRAKVKYNSNQLLFKTTIKNVVNQLDNFDDATDYIIRHTDTRTTHRDRAGFGGNGKMPYPGITTDTCNISTDVASKDILLIDDLYTKSIDINEDAIQCLLDNGANSVYLYTIGRTI</sequence>
<evidence type="ECO:0000313" key="1">
    <source>
        <dbReference type="EMBL" id="UTD16773.1"/>
    </source>
</evidence>
<evidence type="ECO:0000313" key="2">
    <source>
        <dbReference type="Proteomes" id="UP001056837"/>
    </source>
</evidence>
<dbReference type="EMBL" id="CP050861">
    <property type="protein sequence ID" value="UTD16773.1"/>
    <property type="molecule type" value="Genomic_DNA"/>
</dbReference>